<evidence type="ECO:0000256" key="3">
    <source>
        <dbReference type="ARBA" id="ARBA00023163"/>
    </source>
</evidence>
<organism evidence="5 6">
    <name type="scientific">Nesterenkonia halotolerans</name>
    <dbReference type="NCBI Taxonomy" id="225325"/>
    <lineage>
        <taxon>Bacteria</taxon>
        <taxon>Bacillati</taxon>
        <taxon>Actinomycetota</taxon>
        <taxon>Actinomycetes</taxon>
        <taxon>Micrococcales</taxon>
        <taxon>Micrococcaceae</taxon>
        <taxon>Nesterenkonia</taxon>
    </lineage>
</organism>
<dbReference type="Pfam" id="PF00392">
    <property type="entry name" value="GntR"/>
    <property type="match status" value="1"/>
</dbReference>
<dbReference type="SMART" id="SM00895">
    <property type="entry name" value="FCD"/>
    <property type="match status" value="1"/>
</dbReference>
<proteinExistence type="predicted"/>
<dbReference type="EMBL" id="JADBEE010000001">
    <property type="protein sequence ID" value="MBE1514887.1"/>
    <property type="molecule type" value="Genomic_DNA"/>
</dbReference>
<evidence type="ECO:0000259" key="4">
    <source>
        <dbReference type="PROSITE" id="PS50949"/>
    </source>
</evidence>
<name>A0ABR9J7P3_9MICC</name>
<sequence length="247" mass="26721">MPAYPKNPTLELKGKLSAVPADTPAGAVASQLLTYFTSGDLEAGARLPPERQLAQMLGTGRSAVREALAALEILGIVHVRPGSGTYLKASASELLPQTLSWGLMLGEQRVQDLLQIRTALEVLAAESAASVIEPENLAALQAHLVQMEAHQGDYRAFVEADMRFHQEMAAISGNETLGSILQSVRALLRIWVDRSISDQKEARDAIAEHREVLSALITRDPAAVRQAMESHMETANERLLSKGGRKL</sequence>
<dbReference type="SUPFAM" id="SSF46785">
    <property type="entry name" value="Winged helix' DNA-binding domain"/>
    <property type="match status" value="1"/>
</dbReference>
<dbReference type="PRINTS" id="PR00035">
    <property type="entry name" value="HTHGNTR"/>
</dbReference>
<evidence type="ECO:0000313" key="5">
    <source>
        <dbReference type="EMBL" id="MBE1514887.1"/>
    </source>
</evidence>
<reference evidence="5 6" key="1">
    <citation type="submission" date="2020-10" db="EMBL/GenBank/DDBJ databases">
        <title>Sequencing the genomes of 1000 actinobacteria strains.</title>
        <authorList>
            <person name="Klenk H.-P."/>
        </authorList>
    </citation>
    <scope>NUCLEOTIDE SEQUENCE [LARGE SCALE GENOMIC DNA]</scope>
    <source>
        <strain evidence="5 6">DSM 15474</strain>
    </source>
</reference>
<keyword evidence="6" id="KW-1185">Reference proteome</keyword>
<dbReference type="InterPro" id="IPR011711">
    <property type="entry name" value="GntR_C"/>
</dbReference>
<dbReference type="SMART" id="SM00345">
    <property type="entry name" value="HTH_GNTR"/>
    <property type="match status" value="1"/>
</dbReference>
<keyword evidence="1" id="KW-0805">Transcription regulation</keyword>
<evidence type="ECO:0000256" key="1">
    <source>
        <dbReference type="ARBA" id="ARBA00023015"/>
    </source>
</evidence>
<comment type="caution">
    <text evidence="5">The sequence shown here is derived from an EMBL/GenBank/DDBJ whole genome shotgun (WGS) entry which is preliminary data.</text>
</comment>
<dbReference type="Pfam" id="PF07729">
    <property type="entry name" value="FCD"/>
    <property type="match status" value="1"/>
</dbReference>
<accession>A0ABR9J7P3</accession>
<dbReference type="InterPro" id="IPR036388">
    <property type="entry name" value="WH-like_DNA-bd_sf"/>
</dbReference>
<evidence type="ECO:0000313" key="6">
    <source>
        <dbReference type="Proteomes" id="UP000636579"/>
    </source>
</evidence>
<dbReference type="InterPro" id="IPR036390">
    <property type="entry name" value="WH_DNA-bd_sf"/>
</dbReference>
<gene>
    <name evidence="5" type="ORF">H4W26_001642</name>
</gene>
<keyword evidence="3" id="KW-0804">Transcription</keyword>
<feature type="domain" description="HTH gntR-type" evidence="4">
    <location>
        <begin position="22"/>
        <end position="90"/>
    </location>
</feature>
<dbReference type="CDD" id="cd07377">
    <property type="entry name" value="WHTH_GntR"/>
    <property type="match status" value="1"/>
</dbReference>
<dbReference type="InterPro" id="IPR008920">
    <property type="entry name" value="TF_FadR/GntR_C"/>
</dbReference>
<dbReference type="Gene3D" id="1.20.120.530">
    <property type="entry name" value="GntR ligand-binding domain-like"/>
    <property type="match status" value="1"/>
</dbReference>
<protein>
    <submittedName>
        <fullName evidence="5">GntR family transcriptional repressor for pyruvate dehydrogenase complex</fullName>
    </submittedName>
</protein>
<dbReference type="PROSITE" id="PS50949">
    <property type="entry name" value="HTH_GNTR"/>
    <property type="match status" value="1"/>
</dbReference>
<dbReference type="InterPro" id="IPR000524">
    <property type="entry name" value="Tscrpt_reg_HTH_GntR"/>
</dbReference>
<dbReference type="Proteomes" id="UP000636579">
    <property type="component" value="Unassembled WGS sequence"/>
</dbReference>
<dbReference type="PANTHER" id="PTHR43537">
    <property type="entry name" value="TRANSCRIPTIONAL REGULATOR, GNTR FAMILY"/>
    <property type="match status" value="1"/>
</dbReference>
<keyword evidence="5" id="KW-0670">Pyruvate</keyword>
<evidence type="ECO:0000256" key="2">
    <source>
        <dbReference type="ARBA" id="ARBA00023125"/>
    </source>
</evidence>
<dbReference type="Gene3D" id="1.10.10.10">
    <property type="entry name" value="Winged helix-like DNA-binding domain superfamily/Winged helix DNA-binding domain"/>
    <property type="match status" value="1"/>
</dbReference>
<dbReference type="PANTHER" id="PTHR43537:SF5">
    <property type="entry name" value="UXU OPERON TRANSCRIPTIONAL REGULATOR"/>
    <property type="match status" value="1"/>
</dbReference>
<dbReference type="SUPFAM" id="SSF48008">
    <property type="entry name" value="GntR ligand-binding domain-like"/>
    <property type="match status" value="1"/>
</dbReference>
<keyword evidence="2" id="KW-0238">DNA-binding</keyword>
<dbReference type="RefSeq" id="WP_192591585.1">
    <property type="nucleotide sequence ID" value="NZ_JADBEE010000001.1"/>
</dbReference>